<evidence type="ECO:0000313" key="1">
    <source>
        <dbReference type="EMBL" id="OCK77555.1"/>
    </source>
</evidence>
<proteinExistence type="predicted"/>
<protein>
    <submittedName>
        <fullName evidence="1">Uncharacterized protein</fullName>
    </submittedName>
</protein>
<organism evidence="1 2">
    <name type="scientific">Lepidopterella palustris CBS 459.81</name>
    <dbReference type="NCBI Taxonomy" id="1314670"/>
    <lineage>
        <taxon>Eukaryota</taxon>
        <taxon>Fungi</taxon>
        <taxon>Dikarya</taxon>
        <taxon>Ascomycota</taxon>
        <taxon>Pezizomycotina</taxon>
        <taxon>Dothideomycetes</taxon>
        <taxon>Pleosporomycetidae</taxon>
        <taxon>Mytilinidiales</taxon>
        <taxon>Argynnaceae</taxon>
        <taxon>Lepidopterella</taxon>
    </lineage>
</organism>
<name>A0A8E2JCI2_9PEZI</name>
<sequence length="53" mass="6054">MHISPSMTPLVLCIFLYPSFLPKLLSFFYFILLKLLPVLPLLSVTASERIESN</sequence>
<dbReference type="Proteomes" id="UP000250266">
    <property type="component" value="Unassembled WGS sequence"/>
</dbReference>
<evidence type="ECO:0000313" key="2">
    <source>
        <dbReference type="Proteomes" id="UP000250266"/>
    </source>
</evidence>
<keyword evidence="2" id="KW-1185">Reference proteome</keyword>
<dbReference type="EMBL" id="KV745118">
    <property type="protein sequence ID" value="OCK77555.1"/>
    <property type="molecule type" value="Genomic_DNA"/>
</dbReference>
<dbReference type="AlphaFoldDB" id="A0A8E2JCI2"/>
<accession>A0A8E2JCI2</accession>
<reference evidence="1 2" key="1">
    <citation type="journal article" date="2016" name="Nat. Commun.">
        <title>Ectomycorrhizal ecology is imprinted in the genome of the dominant symbiotic fungus Cenococcum geophilum.</title>
        <authorList>
            <consortium name="DOE Joint Genome Institute"/>
            <person name="Peter M."/>
            <person name="Kohler A."/>
            <person name="Ohm R.A."/>
            <person name="Kuo A."/>
            <person name="Krutzmann J."/>
            <person name="Morin E."/>
            <person name="Arend M."/>
            <person name="Barry K.W."/>
            <person name="Binder M."/>
            <person name="Choi C."/>
            <person name="Clum A."/>
            <person name="Copeland A."/>
            <person name="Grisel N."/>
            <person name="Haridas S."/>
            <person name="Kipfer T."/>
            <person name="LaButti K."/>
            <person name="Lindquist E."/>
            <person name="Lipzen A."/>
            <person name="Maire R."/>
            <person name="Meier B."/>
            <person name="Mihaltcheva S."/>
            <person name="Molinier V."/>
            <person name="Murat C."/>
            <person name="Poggeler S."/>
            <person name="Quandt C.A."/>
            <person name="Sperisen C."/>
            <person name="Tritt A."/>
            <person name="Tisserant E."/>
            <person name="Crous P.W."/>
            <person name="Henrissat B."/>
            <person name="Nehls U."/>
            <person name="Egli S."/>
            <person name="Spatafora J.W."/>
            <person name="Grigoriev I.V."/>
            <person name="Martin F.M."/>
        </authorList>
    </citation>
    <scope>NUCLEOTIDE SEQUENCE [LARGE SCALE GENOMIC DNA]</scope>
    <source>
        <strain evidence="1 2">CBS 459.81</strain>
    </source>
</reference>
<gene>
    <name evidence="1" type="ORF">K432DRAFT_116917</name>
</gene>